<dbReference type="Gene3D" id="1.20.5.930">
    <property type="entry name" value="Bicelle-embedded integrin alpha(iib) transmembrane segment"/>
    <property type="match status" value="1"/>
</dbReference>
<feature type="domain" description="VWFA" evidence="17">
    <location>
        <begin position="156"/>
        <end position="328"/>
    </location>
</feature>
<dbReference type="SUPFAM" id="SSF69318">
    <property type="entry name" value="Integrin alpha N-terminal domain"/>
    <property type="match status" value="1"/>
</dbReference>
<comment type="subcellular location">
    <subcellularLocation>
        <location evidence="1 16">Membrane</location>
        <topology evidence="1 16">Single-pass type I membrane protein</topology>
    </subcellularLocation>
</comment>
<dbReference type="AlphaFoldDB" id="W5NAV4"/>
<comment type="similarity">
    <text evidence="2 16">Belongs to the integrin alpha chain family.</text>
</comment>
<dbReference type="GO" id="GO:0046872">
    <property type="term" value="F:metal ion binding"/>
    <property type="evidence" value="ECO:0007669"/>
    <property type="project" value="UniProtKB-KW"/>
</dbReference>
<evidence type="ECO:0000256" key="14">
    <source>
        <dbReference type="ARBA" id="ARBA00023180"/>
    </source>
</evidence>
<keyword evidence="9 16" id="KW-1133">Transmembrane helix</keyword>
<dbReference type="STRING" id="7918.ENSLOCP00000017763"/>
<dbReference type="InterPro" id="IPR028994">
    <property type="entry name" value="Integrin_alpha_N"/>
</dbReference>
<feature type="signal peptide" evidence="16">
    <location>
        <begin position="1"/>
        <end position="25"/>
    </location>
</feature>
<dbReference type="FunCoup" id="W5NAV4">
    <property type="interactions" value="170"/>
</dbReference>
<dbReference type="Gene3D" id="2.130.10.130">
    <property type="entry name" value="Integrin alpha, N-terminal"/>
    <property type="match status" value="1"/>
</dbReference>
<dbReference type="InterPro" id="IPR036465">
    <property type="entry name" value="vWFA_dom_sf"/>
</dbReference>
<protein>
    <submittedName>
        <fullName evidence="18">Integrin alpha-X-like</fullName>
    </submittedName>
</protein>
<dbReference type="Pfam" id="PF08441">
    <property type="entry name" value="Integrin_A_Ig_1"/>
    <property type="match status" value="1"/>
</dbReference>
<keyword evidence="19" id="KW-1185">Reference proteome</keyword>
<dbReference type="GO" id="GO:0008305">
    <property type="term" value="C:integrin complex"/>
    <property type="evidence" value="ECO:0000318"/>
    <property type="project" value="GO_Central"/>
</dbReference>
<evidence type="ECO:0000256" key="8">
    <source>
        <dbReference type="ARBA" id="ARBA00022889"/>
    </source>
</evidence>
<evidence type="ECO:0000256" key="2">
    <source>
        <dbReference type="ARBA" id="ARBA00008054"/>
    </source>
</evidence>
<dbReference type="GeneTree" id="ENSGT00940000154838"/>
<keyword evidence="12" id="KW-1015">Disulfide bond</keyword>
<keyword evidence="13 16" id="KW-0675">Receptor</keyword>
<dbReference type="InterPro" id="IPR032695">
    <property type="entry name" value="Integrin_dom_sf"/>
</dbReference>
<dbReference type="InterPro" id="IPR013519">
    <property type="entry name" value="Int_alpha_beta-p"/>
</dbReference>
<dbReference type="Proteomes" id="UP000018468">
    <property type="component" value="Linkage group LG2"/>
</dbReference>
<keyword evidence="4" id="KW-0479">Metal-binding</keyword>
<dbReference type="EMBL" id="AHAT01038659">
    <property type="status" value="NOT_ANNOTATED_CDS"/>
    <property type="molecule type" value="Genomic_DNA"/>
</dbReference>
<dbReference type="InterPro" id="IPR013649">
    <property type="entry name" value="Integrin_alpha_Ig-like_1"/>
</dbReference>
<dbReference type="Pfam" id="PF00092">
    <property type="entry name" value="VWA"/>
    <property type="match status" value="1"/>
</dbReference>
<dbReference type="SUPFAM" id="SSF53300">
    <property type="entry name" value="vWA-like"/>
    <property type="match status" value="1"/>
</dbReference>
<keyword evidence="3 16" id="KW-0812">Transmembrane</keyword>
<dbReference type="Pfam" id="PF01839">
    <property type="entry name" value="FG-GAP"/>
    <property type="match status" value="2"/>
</dbReference>
<dbReference type="Pfam" id="PF20805">
    <property type="entry name" value="Integrin_A_Ig_2"/>
    <property type="match status" value="1"/>
</dbReference>
<dbReference type="InterPro" id="IPR013517">
    <property type="entry name" value="FG-GAP"/>
</dbReference>
<dbReference type="GO" id="GO:0009986">
    <property type="term" value="C:cell surface"/>
    <property type="evidence" value="ECO:0000318"/>
    <property type="project" value="GO_Central"/>
</dbReference>
<feature type="transmembrane region" description="Helical" evidence="16">
    <location>
        <begin position="1102"/>
        <end position="1125"/>
    </location>
</feature>
<dbReference type="Gene3D" id="2.60.40.1460">
    <property type="entry name" value="Integrin domains. Chain A, domain 2"/>
    <property type="match status" value="1"/>
</dbReference>
<evidence type="ECO:0000313" key="18">
    <source>
        <dbReference type="Ensembl" id="ENSLOCP00000017763.1"/>
    </source>
</evidence>
<keyword evidence="6" id="KW-0677">Repeat</keyword>
<dbReference type="OMA" id="HSSCHFR"/>
<dbReference type="SMART" id="SM00191">
    <property type="entry name" value="Int_alpha"/>
    <property type="match status" value="5"/>
</dbReference>
<dbReference type="InterPro" id="IPR048285">
    <property type="entry name" value="Integrin_alpha_Ig-like_2"/>
</dbReference>
<evidence type="ECO:0000256" key="11">
    <source>
        <dbReference type="ARBA" id="ARBA00023136"/>
    </source>
</evidence>
<dbReference type="Gene3D" id="2.60.40.1510">
    <property type="entry name" value="ntegrin, alpha v. Chain A, domain 3"/>
    <property type="match status" value="1"/>
</dbReference>
<evidence type="ECO:0000256" key="4">
    <source>
        <dbReference type="ARBA" id="ARBA00022723"/>
    </source>
</evidence>
<name>W5NAV4_LEPOC</name>
<dbReference type="PANTHER" id="PTHR23220">
    <property type="entry name" value="INTEGRIN ALPHA"/>
    <property type="match status" value="1"/>
</dbReference>
<dbReference type="SUPFAM" id="SSF69179">
    <property type="entry name" value="Integrin domains"/>
    <property type="match status" value="2"/>
</dbReference>
<evidence type="ECO:0000256" key="16">
    <source>
        <dbReference type="RuleBase" id="RU003762"/>
    </source>
</evidence>
<dbReference type="GO" id="GO:0098609">
    <property type="term" value="P:cell-cell adhesion"/>
    <property type="evidence" value="ECO:0000318"/>
    <property type="project" value="GO_Central"/>
</dbReference>
<evidence type="ECO:0000256" key="6">
    <source>
        <dbReference type="ARBA" id="ARBA00022737"/>
    </source>
</evidence>
<keyword evidence="11 16" id="KW-0472">Membrane</keyword>
<feature type="repeat" description="FG-GAP" evidence="15">
    <location>
        <begin position="507"/>
        <end position="565"/>
    </location>
</feature>
<dbReference type="eggNOG" id="KOG3637">
    <property type="taxonomic scope" value="Eukaryota"/>
</dbReference>
<dbReference type="InterPro" id="IPR048633">
    <property type="entry name" value="ITGAX-like_Ig_3"/>
</dbReference>
<dbReference type="InterPro" id="IPR002035">
    <property type="entry name" value="VWF_A"/>
</dbReference>
<dbReference type="Pfam" id="PF21520">
    <property type="entry name" value="ITGAX-like_Ig_3"/>
    <property type="match status" value="1"/>
</dbReference>
<keyword evidence="14" id="KW-0325">Glycoprotein</keyword>
<evidence type="ECO:0000256" key="5">
    <source>
        <dbReference type="ARBA" id="ARBA00022729"/>
    </source>
</evidence>
<feature type="chain" id="PRO_5001426643" evidence="16">
    <location>
        <begin position="26"/>
        <end position="1160"/>
    </location>
</feature>
<reference evidence="19" key="1">
    <citation type="submission" date="2011-12" db="EMBL/GenBank/DDBJ databases">
        <title>The Draft Genome of Lepisosteus oculatus.</title>
        <authorList>
            <consortium name="The Broad Institute Genome Assembly &amp; Analysis Group"/>
            <consortium name="Computational R&amp;D Group"/>
            <consortium name="and Sequencing Platform"/>
            <person name="Di Palma F."/>
            <person name="Alfoldi J."/>
            <person name="Johnson J."/>
            <person name="Berlin A."/>
            <person name="Gnerre S."/>
            <person name="Jaffe D."/>
            <person name="MacCallum I."/>
            <person name="Young S."/>
            <person name="Walker B.J."/>
            <person name="Lander E.S."/>
            <person name="Lindblad-Toh K."/>
        </authorList>
    </citation>
    <scope>NUCLEOTIDE SEQUENCE [LARGE SCALE GENOMIC DNA]</scope>
</reference>
<evidence type="ECO:0000256" key="15">
    <source>
        <dbReference type="PROSITE-ProRule" id="PRU00803"/>
    </source>
</evidence>
<dbReference type="PROSITE" id="PS51470">
    <property type="entry name" value="FG_GAP"/>
    <property type="match status" value="3"/>
</dbReference>
<evidence type="ECO:0000256" key="3">
    <source>
        <dbReference type="ARBA" id="ARBA00022692"/>
    </source>
</evidence>
<evidence type="ECO:0000256" key="10">
    <source>
        <dbReference type="ARBA" id="ARBA00023037"/>
    </source>
</evidence>
<keyword evidence="8 16" id="KW-0130">Cell adhesion</keyword>
<dbReference type="Gene3D" id="3.40.50.410">
    <property type="entry name" value="von Willebrand factor, type A domain"/>
    <property type="match status" value="1"/>
</dbReference>
<organism evidence="18 19">
    <name type="scientific">Lepisosteus oculatus</name>
    <name type="common">Spotted gar</name>
    <dbReference type="NCBI Taxonomy" id="7918"/>
    <lineage>
        <taxon>Eukaryota</taxon>
        <taxon>Metazoa</taxon>
        <taxon>Chordata</taxon>
        <taxon>Craniata</taxon>
        <taxon>Vertebrata</taxon>
        <taxon>Euteleostomi</taxon>
        <taxon>Actinopterygii</taxon>
        <taxon>Neopterygii</taxon>
        <taxon>Holostei</taxon>
        <taxon>Semionotiformes</taxon>
        <taxon>Lepisosteidae</taxon>
        <taxon>Lepisosteus</taxon>
    </lineage>
</organism>
<keyword evidence="5 16" id="KW-0732">Signal</keyword>
<evidence type="ECO:0000259" key="17">
    <source>
        <dbReference type="PROSITE" id="PS50234"/>
    </source>
</evidence>
<evidence type="ECO:0000256" key="9">
    <source>
        <dbReference type="ARBA" id="ARBA00022989"/>
    </source>
</evidence>
<keyword evidence="7" id="KW-0106">Calcium</keyword>
<evidence type="ECO:0000256" key="7">
    <source>
        <dbReference type="ARBA" id="ARBA00022837"/>
    </source>
</evidence>
<dbReference type="GO" id="GO:0038023">
    <property type="term" value="F:signaling receptor activity"/>
    <property type="evidence" value="ECO:0000318"/>
    <property type="project" value="GO_Central"/>
</dbReference>
<dbReference type="InParanoid" id="W5NAV4"/>
<feature type="repeat" description="FG-GAP" evidence="15">
    <location>
        <begin position="445"/>
        <end position="505"/>
    </location>
</feature>
<evidence type="ECO:0000256" key="12">
    <source>
        <dbReference type="ARBA" id="ARBA00023157"/>
    </source>
</evidence>
<dbReference type="InterPro" id="IPR000413">
    <property type="entry name" value="Integrin_alpha"/>
</dbReference>
<dbReference type="PANTHER" id="PTHR23220:SF118">
    <property type="entry name" value="INTEGRIN ALPHA-X"/>
    <property type="match status" value="1"/>
</dbReference>
<dbReference type="Gene3D" id="2.60.40.1530">
    <property type="entry name" value="ntegrin, alpha v. Chain A, domain 4"/>
    <property type="match status" value="1"/>
</dbReference>
<dbReference type="GO" id="GO:0007229">
    <property type="term" value="P:integrin-mediated signaling pathway"/>
    <property type="evidence" value="ECO:0000318"/>
    <property type="project" value="GO_Central"/>
</dbReference>
<dbReference type="Ensembl" id="ENSLOCT00000017795.1">
    <property type="protein sequence ID" value="ENSLOCP00000017763.1"/>
    <property type="gene ID" value="ENSLOCG00000014415.1"/>
</dbReference>
<reference evidence="18" key="3">
    <citation type="submission" date="2025-09" db="UniProtKB">
        <authorList>
            <consortium name="Ensembl"/>
        </authorList>
    </citation>
    <scope>IDENTIFICATION</scope>
</reference>
<dbReference type="SMART" id="SM00327">
    <property type="entry name" value="VWA"/>
    <property type="match status" value="1"/>
</dbReference>
<feature type="repeat" description="FG-GAP" evidence="15">
    <location>
        <begin position="569"/>
        <end position="632"/>
    </location>
</feature>
<accession>W5NAV4</accession>
<dbReference type="EMBL" id="AHAT01038658">
    <property type="status" value="NOT_ANNOTATED_CDS"/>
    <property type="molecule type" value="Genomic_DNA"/>
</dbReference>
<evidence type="ECO:0000256" key="13">
    <source>
        <dbReference type="ARBA" id="ARBA00023170"/>
    </source>
</evidence>
<evidence type="ECO:0000256" key="1">
    <source>
        <dbReference type="ARBA" id="ARBA00004479"/>
    </source>
</evidence>
<keyword evidence="10 16" id="KW-0401">Integrin</keyword>
<dbReference type="PRINTS" id="PR00453">
    <property type="entry name" value="VWFADOMAIN"/>
</dbReference>
<evidence type="ECO:0000313" key="19">
    <source>
        <dbReference type="Proteomes" id="UP000018468"/>
    </source>
</evidence>
<sequence>MTSPRIKRSLWTLAVPLFYTHLCCCFNLDSQQPLVFHGEAAAHFGHRVCQFGQAGNESVVVSAPLQANRTGHVYSCRFGTGQCERISLPGTGDAGIAMGLTLACDNKQLAVCGPQLQHDCDPIPYLNGFCVLLGPGFAVKETLRPAFQECRDSGLDAVILFDDSQSISDTDFQTMIQFIKDVLRNFTDPKSQVAVAQYSTNIRTVFSFNTFVSNRNPNSLLRNVPHTQGQTHTPSAIKYVLDNVFTKEQGMRQESKKLLVVITDGKSNDPKEKFENVIPLAESRGIIRYAIGVGKQISKQELKTIASSPKDVFEVNSFEALNSILKQLGEKIFAIEGTNKKSNFTSFQLELSQGGFSAAVTEESILFGAVGSFDWSGGFVEIRGGDLHGTFINASSREPEFADSYLGYALAVAQLAEGRVYFAGAPRHTHRGTVLGFKKGRSAWEVAWRLNGTQLGSYFGAELCVLDVTGDGRTDLLLIGAPLFHEPGTGGEVTVCTIASEGFPNCSSSLRGSPGNEHGRFGTAIAATPDLDGDGIPDLAVGAPHEDERGGSLYIFLGHRRGVHTQHSQKVQGASVRSGLQFFGQSVHSAGDLSWDGLADVAVGARGAAVVLSLPRSQPVINVSVAMTFTPNAITENNFHCARPIMSSTQPATIATVCIAITAVHAGKLSSGLSARVNVSVRLEPQAKTSRLLFVPGDPTTHWTGTVNDSACYNISIIVPACISDYSPVPLSGNFTVEGERMKVTDGLRPILTPRCLTTFADQVLLEQVCGEDQVCVSDLGVTINFTSLSPMVIASPRYTVIVQVAITNLGEDAYGTEMALIYHSALSFTKASVTQSTWRSSLSCSGDDRQVNSTVVRRASCQVSASVLKERAKVTLHAFFTVSHPELLEDHLQLNVSVQSKNENLTLEDNFDSSTVPVLLPVDIVVEESCVSSADSTYNIIFLETSQTSSNMEHSYKVKNVGDVDLPVDMTFIVPVELRSGFVWNVSAPAEPIRQSMPCSLKQPYSWSPLTACSLPQFCNGTLCLHFGCKIDRLTRNQEVTFTFLGNIIRNPESQKNGVQVTAESWSFLSFDERKYIQFPSSSVNRFSVNTVLEVPRQDSLVGIIVGSVIGGLVILIIISLAMAKMGFFKKFLQFVEKMKAGNGLLVPNGKSSEERAAQ</sequence>
<dbReference type="PRINTS" id="PR01185">
    <property type="entry name" value="INTEGRINA"/>
</dbReference>
<reference evidence="18" key="2">
    <citation type="submission" date="2025-08" db="UniProtKB">
        <authorList>
            <consortium name="Ensembl"/>
        </authorList>
    </citation>
    <scope>IDENTIFICATION</scope>
</reference>
<dbReference type="PROSITE" id="PS50234">
    <property type="entry name" value="VWFA"/>
    <property type="match status" value="1"/>
</dbReference>
<proteinExistence type="inferred from homology"/>
<dbReference type="Bgee" id="ENSLOCG00000014415">
    <property type="expression patterns" value="Expressed in camera-type eye and 12 other cell types or tissues"/>
</dbReference>